<dbReference type="Proteomes" id="UP000004483">
    <property type="component" value="Unassembled WGS sequence"/>
</dbReference>
<dbReference type="EMBL" id="ACGV01000155">
    <property type="protein sequence ID" value="EEJ40069.1"/>
    <property type="molecule type" value="Genomic_DNA"/>
</dbReference>
<protein>
    <recommendedName>
        <fullName evidence="3">Toxin-antitoxin system, antitoxin component, AbrB family</fullName>
    </recommendedName>
</protein>
<dbReference type="AlphaFoldDB" id="C2EVJ4"/>
<gene>
    <name evidence="1" type="ORF">HMPREF0549_1480</name>
</gene>
<comment type="caution">
    <text evidence="1">The sequence shown here is derived from an EMBL/GenBank/DDBJ whole genome shotgun (WGS) entry which is preliminary data.</text>
</comment>
<proteinExistence type="predicted"/>
<accession>C2EVJ4</accession>
<dbReference type="HOGENOM" id="CLU_176209_2_0_9"/>
<evidence type="ECO:0008006" key="3">
    <source>
        <dbReference type="Google" id="ProtNLM"/>
    </source>
</evidence>
<name>C2EVJ4_9LACO</name>
<sequence length="89" mass="10462">MYIKYILTEGVKMTVKIRRVGTSDVLTVPKSIKKRYKEYEVYQDRNGAIVYMPKRNNPFKNSEFIAKHLYDGDDTGFIDGEVRDDELLH</sequence>
<dbReference type="STRING" id="1423814.HMPREF0549_1480"/>
<organism evidence="1 2">
    <name type="scientific">Limosilactobacillus vaginalis DSM 5837 = ATCC 49540</name>
    <dbReference type="NCBI Taxonomy" id="1423814"/>
    <lineage>
        <taxon>Bacteria</taxon>
        <taxon>Bacillati</taxon>
        <taxon>Bacillota</taxon>
        <taxon>Bacilli</taxon>
        <taxon>Lactobacillales</taxon>
        <taxon>Lactobacillaceae</taxon>
        <taxon>Limosilactobacillus</taxon>
    </lineage>
</organism>
<evidence type="ECO:0000313" key="2">
    <source>
        <dbReference type="Proteomes" id="UP000004483"/>
    </source>
</evidence>
<reference evidence="1 2" key="1">
    <citation type="submission" date="2009-01" db="EMBL/GenBank/DDBJ databases">
        <authorList>
            <person name="Qin X."/>
            <person name="Bachman B."/>
            <person name="Battles P."/>
            <person name="Bell A."/>
            <person name="Bess C."/>
            <person name="Bickham C."/>
            <person name="Chaboub L."/>
            <person name="Chen D."/>
            <person name="Coyle M."/>
            <person name="Deiros D.R."/>
            <person name="Dinh H."/>
            <person name="Forbes L."/>
            <person name="Fowler G."/>
            <person name="Francisco L."/>
            <person name="Fu Q."/>
            <person name="Gubbala S."/>
            <person name="Hale W."/>
            <person name="Han Y."/>
            <person name="Hemphill L."/>
            <person name="Highlander S.K."/>
            <person name="Hirani K."/>
            <person name="Hogues M."/>
            <person name="Jackson L."/>
            <person name="Jakkamsetti A."/>
            <person name="Javaid M."/>
            <person name="Jiang H."/>
            <person name="Korchina V."/>
            <person name="Kovar C."/>
            <person name="Lara F."/>
            <person name="Lee S."/>
            <person name="Mata R."/>
            <person name="Mathew T."/>
            <person name="Moen C."/>
            <person name="Morales K."/>
            <person name="Munidasa M."/>
            <person name="Nazareth L."/>
            <person name="Ngo R."/>
            <person name="Nguyen L."/>
            <person name="Okwuonu G."/>
            <person name="Ongeri F."/>
            <person name="Patil S."/>
            <person name="Petrosino J."/>
            <person name="Pham C."/>
            <person name="Pham P."/>
            <person name="Pu L.-L."/>
            <person name="Puazo M."/>
            <person name="Raj R."/>
            <person name="Reid J."/>
            <person name="Rouhana J."/>
            <person name="Saada N."/>
            <person name="Shang Y."/>
            <person name="Simmons D."/>
            <person name="Thornton R."/>
            <person name="Warren J."/>
            <person name="Weissenberger G."/>
            <person name="Zhang J."/>
            <person name="Zhang L."/>
            <person name="Zhou C."/>
            <person name="Zhu D."/>
            <person name="Muzny D."/>
            <person name="Worley K."/>
            <person name="Gibbs R."/>
        </authorList>
    </citation>
    <scope>NUCLEOTIDE SEQUENCE [LARGE SCALE GENOMIC DNA]</scope>
    <source>
        <strain evidence="1 2">ATCC 49540</strain>
    </source>
</reference>
<evidence type="ECO:0000313" key="1">
    <source>
        <dbReference type="EMBL" id="EEJ40069.1"/>
    </source>
</evidence>
<dbReference type="eggNOG" id="ENOG50310NZ">
    <property type="taxonomic scope" value="Bacteria"/>
</dbReference>